<proteinExistence type="predicted"/>
<evidence type="ECO:0000313" key="3">
    <source>
        <dbReference type="Proteomes" id="UP001551675"/>
    </source>
</evidence>
<accession>A0ABV3GQK4</accession>
<evidence type="ECO:0000256" key="1">
    <source>
        <dbReference type="SAM" id="MobiDB-lite"/>
    </source>
</evidence>
<evidence type="ECO:0000313" key="2">
    <source>
        <dbReference type="EMBL" id="MEV0973923.1"/>
    </source>
</evidence>
<protein>
    <submittedName>
        <fullName evidence="2">Uncharacterized protein</fullName>
    </submittedName>
</protein>
<dbReference type="Proteomes" id="UP001551675">
    <property type="component" value="Unassembled WGS sequence"/>
</dbReference>
<organism evidence="2 3">
    <name type="scientific">Microtetraspora glauca</name>
    <dbReference type="NCBI Taxonomy" id="1996"/>
    <lineage>
        <taxon>Bacteria</taxon>
        <taxon>Bacillati</taxon>
        <taxon>Actinomycetota</taxon>
        <taxon>Actinomycetes</taxon>
        <taxon>Streptosporangiales</taxon>
        <taxon>Streptosporangiaceae</taxon>
        <taxon>Microtetraspora</taxon>
    </lineage>
</organism>
<name>A0ABV3GQK4_MICGL</name>
<sequence length="86" mass="8964">MPIVYRRWGGPGKEQAEGVVGRLAGVAPGTTVRLAGGQADPVPQPQRVAHGLAEVRARSDPGDAPDDLAEEEAEDVRGPCGPDARR</sequence>
<dbReference type="RefSeq" id="WP_358139993.1">
    <property type="nucleotide sequence ID" value="NZ_JBFALK010000025.1"/>
</dbReference>
<keyword evidence="3" id="KW-1185">Reference proteome</keyword>
<feature type="region of interest" description="Disordered" evidence="1">
    <location>
        <begin position="56"/>
        <end position="86"/>
    </location>
</feature>
<gene>
    <name evidence="2" type="ORF">AB0I59_35470</name>
</gene>
<feature type="compositionally biased region" description="Acidic residues" evidence="1">
    <location>
        <begin position="63"/>
        <end position="74"/>
    </location>
</feature>
<dbReference type="EMBL" id="JBFALK010000025">
    <property type="protein sequence ID" value="MEV0973923.1"/>
    <property type="molecule type" value="Genomic_DNA"/>
</dbReference>
<reference evidence="2 3" key="1">
    <citation type="submission" date="2024-06" db="EMBL/GenBank/DDBJ databases">
        <title>The Natural Products Discovery Center: Release of the First 8490 Sequenced Strains for Exploring Actinobacteria Biosynthetic Diversity.</title>
        <authorList>
            <person name="Kalkreuter E."/>
            <person name="Kautsar S.A."/>
            <person name="Yang D."/>
            <person name="Bader C.D."/>
            <person name="Teijaro C.N."/>
            <person name="Fluegel L."/>
            <person name="Davis C.M."/>
            <person name="Simpson J.R."/>
            <person name="Lauterbach L."/>
            <person name="Steele A.D."/>
            <person name="Gui C."/>
            <person name="Meng S."/>
            <person name="Li G."/>
            <person name="Viehrig K."/>
            <person name="Ye F."/>
            <person name="Su P."/>
            <person name="Kiefer A.F."/>
            <person name="Nichols A."/>
            <person name="Cepeda A.J."/>
            <person name="Yan W."/>
            <person name="Fan B."/>
            <person name="Jiang Y."/>
            <person name="Adhikari A."/>
            <person name="Zheng C.-J."/>
            <person name="Schuster L."/>
            <person name="Cowan T.M."/>
            <person name="Smanski M.J."/>
            <person name="Chevrette M.G."/>
            <person name="De Carvalho L.P.S."/>
            <person name="Shen B."/>
        </authorList>
    </citation>
    <scope>NUCLEOTIDE SEQUENCE [LARGE SCALE GENOMIC DNA]</scope>
    <source>
        <strain evidence="2 3">NPDC050100</strain>
    </source>
</reference>
<comment type="caution">
    <text evidence="2">The sequence shown here is derived from an EMBL/GenBank/DDBJ whole genome shotgun (WGS) entry which is preliminary data.</text>
</comment>